<dbReference type="AlphaFoldDB" id="A0A0C3NQM9"/>
<sequence length="59" mass="6735">MAKAIVGGHRGSTDYSLRSKDKPTLTRRFLVLVSPIFLRILNCVIMARTLGNRNRPFEF</sequence>
<keyword evidence="1" id="KW-1133">Transmembrane helix</keyword>
<reference evidence="2 3" key="1">
    <citation type="submission" date="2014-04" db="EMBL/GenBank/DDBJ databases">
        <authorList>
            <consortium name="DOE Joint Genome Institute"/>
            <person name="Kuo A."/>
            <person name="Kohler A."/>
            <person name="Costa M.D."/>
            <person name="Nagy L.G."/>
            <person name="Floudas D."/>
            <person name="Copeland A."/>
            <person name="Barry K.W."/>
            <person name="Cichocki N."/>
            <person name="Veneault-Fourrey C."/>
            <person name="LaButti K."/>
            <person name="Lindquist E.A."/>
            <person name="Lipzen A."/>
            <person name="Lundell T."/>
            <person name="Morin E."/>
            <person name="Murat C."/>
            <person name="Sun H."/>
            <person name="Tunlid A."/>
            <person name="Henrissat B."/>
            <person name="Grigoriev I.V."/>
            <person name="Hibbett D.S."/>
            <person name="Martin F."/>
            <person name="Nordberg H.P."/>
            <person name="Cantor M.N."/>
            <person name="Hua S.X."/>
        </authorList>
    </citation>
    <scope>NUCLEOTIDE SEQUENCE [LARGE SCALE GENOMIC DNA]</scope>
    <source>
        <strain evidence="2 3">Marx 270</strain>
    </source>
</reference>
<accession>A0A0C3NQM9</accession>
<evidence type="ECO:0000313" key="3">
    <source>
        <dbReference type="Proteomes" id="UP000054217"/>
    </source>
</evidence>
<protein>
    <submittedName>
        <fullName evidence="2">Uncharacterized protein</fullName>
    </submittedName>
</protein>
<reference evidence="3" key="2">
    <citation type="submission" date="2015-01" db="EMBL/GenBank/DDBJ databases">
        <title>Evolutionary Origins and Diversification of the Mycorrhizal Mutualists.</title>
        <authorList>
            <consortium name="DOE Joint Genome Institute"/>
            <consortium name="Mycorrhizal Genomics Consortium"/>
            <person name="Kohler A."/>
            <person name="Kuo A."/>
            <person name="Nagy L.G."/>
            <person name="Floudas D."/>
            <person name="Copeland A."/>
            <person name="Barry K.W."/>
            <person name="Cichocki N."/>
            <person name="Veneault-Fourrey C."/>
            <person name="LaButti K."/>
            <person name="Lindquist E.A."/>
            <person name="Lipzen A."/>
            <person name="Lundell T."/>
            <person name="Morin E."/>
            <person name="Murat C."/>
            <person name="Riley R."/>
            <person name="Ohm R."/>
            <person name="Sun H."/>
            <person name="Tunlid A."/>
            <person name="Henrissat B."/>
            <person name="Grigoriev I.V."/>
            <person name="Hibbett D.S."/>
            <person name="Martin F."/>
        </authorList>
    </citation>
    <scope>NUCLEOTIDE SEQUENCE [LARGE SCALE GENOMIC DNA]</scope>
    <source>
        <strain evidence="3">Marx 270</strain>
    </source>
</reference>
<keyword evidence="1" id="KW-0812">Transmembrane</keyword>
<proteinExistence type="predicted"/>
<keyword evidence="1" id="KW-0472">Membrane</keyword>
<evidence type="ECO:0000256" key="1">
    <source>
        <dbReference type="SAM" id="Phobius"/>
    </source>
</evidence>
<dbReference type="Proteomes" id="UP000054217">
    <property type="component" value="Unassembled WGS sequence"/>
</dbReference>
<dbReference type="InParanoid" id="A0A0C3NQM9"/>
<dbReference type="HOGENOM" id="CLU_2961840_0_0_1"/>
<name>A0A0C3NQM9_PISTI</name>
<dbReference type="EMBL" id="KN832023">
    <property type="protein sequence ID" value="KIN97820.1"/>
    <property type="molecule type" value="Genomic_DNA"/>
</dbReference>
<organism evidence="2 3">
    <name type="scientific">Pisolithus tinctorius Marx 270</name>
    <dbReference type="NCBI Taxonomy" id="870435"/>
    <lineage>
        <taxon>Eukaryota</taxon>
        <taxon>Fungi</taxon>
        <taxon>Dikarya</taxon>
        <taxon>Basidiomycota</taxon>
        <taxon>Agaricomycotina</taxon>
        <taxon>Agaricomycetes</taxon>
        <taxon>Agaricomycetidae</taxon>
        <taxon>Boletales</taxon>
        <taxon>Sclerodermatineae</taxon>
        <taxon>Pisolithaceae</taxon>
        <taxon>Pisolithus</taxon>
    </lineage>
</organism>
<gene>
    <name evidence="2" type="ORF">M404DRAFT_1005782</name>
</gene>
<feature type="transmembrane region" description="Helical" evidence="1">
    <location>
        <begin position="29"/>
        <end position="50"/>
    </location>
</feature>
<evidence type="ECO:0000313" key="2">
    <source>
        <dbReference type="EMBL" id="KIN97820.1"/>
    </source>
</evidence>
<keyword evidence="3" id="KW-1185">Reference proteome</keyword>